<accession>A0A9P5M2A5</accession>
<name>A0A9P5M2A5_9HELO</name>
<dbReference type="AlphaFoldDB" id="A0A9P5M2A5"/>
<evidence type="ECO:0000256" key="1">
    <source>
        <dbReference type="SAM" id="MobiDB-lite"/>
    </source>
</evidence>
<evidence type="ECO:0000313" key="3">
    <source>
        <dbReference type="Proteomes" id="UP000710849"/>
    </source>
</evidence>
<feature type="compositionally biased region" description="Basic and acidic residues" evidence="1">
    <location>
        <begin position="135"/>
        <end position="154"/>
    </location>
</feature>
<feature type="region of interest" description="Disordered" evidence="1">
    <location>
        <begin position="86"/>
        <end position="274"/>
    </location>
</feature>
<reference evidence="2 3" key="1">
    <citation type="journal article" date="2020" name="Genome Biol. Evol.">
        <title>Comparative genomics of Sclerotiniaceae.</title>
        <authorList>
            <person name="Valero Jimenez C.A."/>
            <person name="Steentjes M."/>
            <person name="Scholten O.E."/>
            <person name="Van Kan J.A.L."/>
        </authorList>
    </citation>
    <scope>NUCLEOTIDE SEQUENCE [LARGE SCALE GENOMIC DNA]</scope>
    <source>
        <strain evidence="2 3">MUCL 94</strain>
    </source>
</reference>
<dbReference type="RefSeq" id="XP_038731952.1">
    <property type="nucleotide sequence ID" value="XM_038877020.1"/>
</dbReference>
<feature type="compositionally biased region" description="Low complexity" evidence="1">
    <location>
        <begin position="233"/>
        <end position="244"/>
    </location>
</feature>
<evidence type="ECO:0000313" key="2">
    <source>
        <dbReference type="EMBL" id="KAF7941670.1"/>
    </source>
</evidence>
<dbReference type="EMBL" id="RCSW01000012">
    <property type="protein sequence ID" value="KAF7941670.1"/>
    <property type="molecule type" value="Genomic_DNA"/>
</dbReference>
<keyword evidence="3" id="KW-1185">Reference proteome</keyword>
<organism evidence="2 3">
    <name type="scientific">Botrytis byssoidea</name>
    <dbReference type="NCBI Taxonomy" id="139641"/>
    <lineage>
        <taxon>Eukaryota</taxon>
        <taxon>Fungi</taxon>
        <taxon>Dikarya</taxon>
        <taxon>Ascomycota</taxon>
        <taxon>Pezizomycotina</taxon>
        <taxon>Leotiomycetes</taxon>
        <taxon>Helotiales</taxon>
        <taxon>Sclerotiniaceae</taxon>
        <taxon>Botrytis</taxon>
    </lineage>
</organism>
<comment type="caution">
    <text evidence="2">The sequence shown here is derived from an EMBL/GenBank/DDBJ whole genome shotgun (WGS) entry which is preliminary data.</text>
</comment>
<proteinExistence type="predicted"/>
<sequence>MSAVSPEEVLRWSKWDKETLKRKAEATLSDDKQDFKDKKTAEDILAGQKDWSPELILKKKGASRFDTEHGVDKYIATAISMRLQKAASAKANEDAKDAQKAMAKLSMNSSSNDREIANQGALPREGRNSVARQTGKHDRDHSIPRAGEPSKKPATDSTKTGSSKPSSHSTASPSNAPRPPVASSSTATGSTHDKHPESRSSRPTNPTTASSSKPPNPPTTTSTHGRRPEPRSSRPNNPPATSAPTPKPPKPTTVVASSSNSSSGPFSKIDLKEPYKKVGEDFVCIKNPRLSGDF</sequence>
<feature type="compositionally biased region" description="Low complexity" evidence="1">
    <location>
        <begin position="203"/>
        <end position="223"/>
    </location>
</feature>
<gene>
    <name evidence="2" type="ORF">EAE97_006507</name>
</gene>
<dbReference type="PRINTS" id="PR01217">
    <property type="entry name" value="PRICHEXTENSN"/>
</dbReference>
<feature type="compositionally biased region" description="Basic and acidic residues" evidence="1">
    <location>
        <begin position="191"/>
        <end position="200"/>
    </location>
</feature>
<dbReference type="GeneID" id="62150096"/>
<feature type="compositionally biased region" description="Low complexity" evidence="1">
    <location>
        <begin position="252"/>
        <end position="263"/>
    </location>
</feature>
<feature type="compositionally biased region" description="Low complexity" evidence="1">
    <location>
        <begin position="155"/>
        <end position="174"/>
    </location>
</feature>
<protein>
    <submittedName>
        <fullName evidence="2">Uncharacterized protein</fullName>
    </submittedName>
</protein>
<dbReference type="Proteomes" id="UP000710849">
    <property type="component" value="Unassembled WGS sequence"/>
</dbReference>